<proteinExistence type="predicted"/>
<reference evidence="4" key="1">
    <citation type="journal article" date="2023" name="Comput. Struct. Biotechnol. J.">
        <title>Discovery of a novel marine Bacteroidetes with a rich repertoire of carbohydrate-active enzymes.</title>
        <authorList>
            <person name="Chen B."/>
            <person name="Liu G."/>
            <person name="Chen Q."/>
            <person name="Wang H."/>
            <person name="Liu L."/>
            <person name="Tang K."/>
        </authorList>
    </citation>
    <scope>NUCLEOTIDE SEQUENCE</scope>
    <source>
        <strain evidence="4">TK19036</strain>
    </source>
</reference>
<feature type="signal peptide" evidence="2">
    <location>
        <begin position="1"/>
        <end position="16"/>
    </location>
</feature>
<protein>
    <recommendedName>
        <fullName evidence="3">EF-hand domain-containing protein</fullName>
    </recommendedName>
</protein>
<gene>
    <name evidence="4" type="ORF">K4G66_05185</name>
</gene>
<sequence>MYTKIASIIFATSVLASCSSPSNENNEEVAQNDSTNAGEIIENNQLKASFTQSEYFDEWNENGDSYISKEEFSNGFFSVLDRDQSASLSAEEWEKGKAQFFSEESTEKEQSEMNWDANSDNQIQLDEFKSGLEELDYFSEWDSNGDDQLAEEEIAEGSFAMWDTDGNGVVEADEYQEWSKNVEKN</sequence>
<reference evidence="4" key="2">
    <citation type="journal article" date="2024" name="Antonie Van Leeuwenhoek">
        <title>Roseihalotalea indica gen. nov., sp. nov., a halophilic Bacteroidetes from mesopelagic Southwest Indian Ocean with higher carbohydrate metabolic potential.</title>
        <authorList>
            <person name="Chen B."/>
            <person name="Zhang M."/>
            <person name="Lin D."/>
            <person name="Ye J."/>
            <person name="Tang K."/>
        </authorList>
    </citation>
    <scope>NUCLEOTIDE SEQUENCE</scope>
    <source>
        <strain evidence="4">TK19036</strain>
    </source>
</reference>
<keyword evidence="2" id="KW-0732">Signal</keyword>
<feature type="region of interest" description="Disordered" evidence="1">
    <location>
        <begin position="18"/>
        <end position="43"/>
    </location>
</feature>
<accession>A0AA49JGY2</accession>
<dbReference type="Gene3D" id="1.10.238.10">
    <property type="entry name" value="EF-hand"/>
    <property type="match status" value="2"/>
</dbReference>
<dbReference type="EMBL" id="CP120682">
    <property type="protein sequence ID" value="WKN38094.1"/>
    <property type="molecule type" value="Genomic_DNA"/>
</dbReference>
<dbReference type="PROSITE" id="PS50222">
    <property type="entry name" value="EF_HAND_2"/>
    <property type="match status" value="1"/>
</dbReference>
<dbReference type="GO" id="GO:0005509">
    <property type="term" value="F:calcium ion binding"/>
    <property type="evidence" value="ECO:0007669"/>
    <property type="project" value="InterPro"/>
</dbReference>
<dbReference type="InterPro" id="IPR018247">
    <property type="entry name" value="EF_Hand_1_Ca_BS"/>
</dbReference>
<feature type="compositionally biased region" description="Polar residues" evidence="1">
    <location>
        <begin position="29"/>
        <end position="43"/>
    </location>
</feature>
<evidence type="ECO:0000313" key="4">
    <source>
        <dbReference type="EMBL" id="WKN38094.1"/>
    </source>
</evidence>
<evidence type="ECO:0000256" key="1">
    <source>
        <dbReference type="SAM" id="MobiDB-lite"/>
    </source>
</evidence>
<dbReference type="PROSITE" id="PS00018">
    <property type="entry name" value="EF_HAND_1"/>
    <property type="match status" value="2"/>
</dbReference>
<dbReference type="InterPro" id="IPR011992">
    <property type="entry name" value="EF-hand-dom_pair"/>
</dbReference>
<evidence type="ECO:0000256" key="2">
    <source>
        <dbReference type="SAM" id="SignalP"/>
    </source>
</evidence>
<name>A0AA49JGY2_9BACT</name>
<evidence type="ECO:0000259" key="3">
    <source>
        <dbReference type="PROSITE" id="PS50222"/>
    </source>
</evidence>
<feature type="chain" id="PRO_5041277291" description="EF-hand domain-containing protein" evidence="2">
    <location>
        <begin position="17"/>
        <end position="185"/>
    </location>
</feature>
<organism evidence="4">
    <name type="scientific">Roseihalotalea indica</name>
    <dbReference type="NCBI Taxonomy" id="2867963"/>
    <lineage>
        <taxon>Bacteria</taxon>
        <taxon>Pseudomonadati</taxon>
        <taxon>Bacteroidota</taxon>
        <taxon>Cytophagia</taxon>
        <taxon>Cytophagales</taxon>
        <taxon>Catalimonadaceae</taxon>
        <taxon>Roseihalotalea</taxon>
    </lineage>
</organism>
<feature type="domain" description="EF-hand" evidence="3">
    <location>
        <begin position="150"/>
        <end position="185"/>
    </location>
</feature>
<dbReference type="SUPFAM" id="SSF47473">
    <property type="entry name" value="EF-hand"/>
    <property type="match status" value="1"/>
</dbReference>
<dbReference type="AlphaFoldDB" id="A0AA49JGY2"/>
<dbReference type="InterPro" id="IPR002048">
    <property type="entry name" value="EF_hand_dom"/>
</dbReference>
<dbReference type="PROSITE" id="PS51257">
    <property type="entry name" value="PROKAR_LIPOPROTEIN"/>
    <property type="match status" value="1"/>
</dbReference>